<sequence length="118" mass="12289">MSKWIPDRKVWAGGLTMIAAWLLVQALNVYVGADIPIEASTVLAFGIGKAVEYLVPQPAKELIAKIDDSLVSLAGQSPESAVTVAVGAAATTAMVKELMAPAANDFDTMMARITAKGS</sequence>
<reference evidence="1" key="1">
    <citation type="journal article" date="2014" name="Int. J. Syst. Evol. Microbiol.">
        <title>Complete genome sequence of Corynebacterium casei LMG S-19264T (=DSM 44701T), isolated from a smear-ripened cheese.</title>
        <authorList>
            <consortium name="US DOE Joint Genome Institute (JGI-PGF)"/>
            <person name="Walter F."/>
            <person name="Albersmeier A."/>
            <person name="Kalinowski J."/>
            <person name="Ruckert C."/>
        </authorList>
    </citation>
    <scope>NUCLEOTIDE SEQUENCE</scope>
    <source>
        <strain evidence="1">CGMCC 1.15493</strain>
    </source>
</reference>
<evidence type="ECO:0000313" key="1">
    <source>
        <dbReference type="EMBL" id="GGD41819.1"/>
    </source>
</evidence>
<name>A0A916YE80_9HYPH</name>
<comment type="caution">
    <text evidence="1">The sequence shown here is derived from an EMBL/GenBank/DDBJ whole genome shotgun (WGS) entry which is preliminary data.</text>
</comment>
<dbReference type="RefSeq" id="WP_188855218.1">
    <property type="nucleotide sequence ID" value="NZ_BMJJ01000018.1"/>
</dbReference>
<reference evidence="1" key="2">
    <citation type="submission" date="2020-09" db="EMBL/GenBank/DDBJ databases">
        <authorList>
            <person name="Sun Q."/>
            <person name="Zhou Y."/>
        </authorList>
    </citation>
    <scope>NUCLEOTIDE SEQUENCE</scope>
    <source>
        <strain evidence="1">CGMCC 1.15493</strain>
    </source>
</reference>
<protein>
    <submittedName>
        <fullName evidence="1">Uncharacterized protein</fullName>
    </submittedName>
</protein>
<proteinExistence type="predicted"/>
<accession>A0A916YE80</accession>
<dbReference type="AlphaFoldDB" id="A0A916YE80"/>
<dbReference type="Proteomes" id="UP000613160">
    <property type="component" value="Unassembled WGS sequence"/>
</dbReference>
<organism evidence="1 2">
    <name type="scientific">Aureimonas glaciei</name>
    <dbReference type="NCBI Taxonomy" id="1776957"/>
    <lineage>
        <taxon>Bacteria</taxon>
        <taxon>Pseudomonadati</taxon>
        <taxon>Pseudomonadota</taxon>
        <taxon>Alphaproteobacteria</taxon>
        <taxon>Hyphomicrobiales</taxon>
        <taxon>Aurantimonadaceae</taxon>
        <taxon>Aureimonas</taxon>
    </lineage>
</organism>
<gene>
    <name evidence="1" type="ORF">GCM10011335_50640</name>
</gene>
<keyword evidence="2" id="KW-1185">Reference proteome</keyword>
<dbReference type="EMBL" id="BMJJ01000018">
    <property type="protein sequence ID" value="GGD41819.1"/>
    <property type="molecule type" value="Genomic_DNA"/>
</dbReference>
<evidence type="ECO:0000313" key="2">
    <source>
        <dbReference type="Proteomes" id="UP000613160"/>
    </source>
</evidence>